<dbReference type="EMBL" id="FJ227128">
    <property type="protein sequence ID" value="ACO53527.1"/>
    <property type="molecule type" value="Genomic_DNA"/>
</dbReference>
<dbReference type="Pfam" id="PF05098">
    <property type="entry name" value="LEF-4"/>
    <property type="match status" value="1"/>
</dbReference>
<dbReference type="OrthoDB" id="6452at10239"/>
<evidence type="ECO:0000313" key="1">
    <source>
        <dbReference type="EMBL" id="ACO53527.1"/>
    </source>
</evidence>
<protein>
    <submittedName>
        <fullName evidence="1">Lef4</fullName>
    </submittedName>
</protein>
<dbReference type="RefSeq" id="YP_002854687.1">
    <property type="nucleotide sequence ID" value="NC_012639.1"/>
</dbReference>
<evidence type="ECO:0000313" key="2">
    <source>
        <dbReference type="Proteomes" id="UP000203846"/>
    </source>
</evidence>
<dbReference type="InterPro" id="IPR007790">
    <property type="entry name" value="LEF-4"/>
</dbReference>
<dbReference type="Proteomes" id="UP000203846">
    <property type="component" value="Segment"/>
</dbReference>
<accession>C3TWY5</accession>
<sequence>MAFKSSSIEKGNILLNKLSQDLLYNILSSYIFKKFIKTQEYVDCVDENNVRNRMVKGGNFESTIKTTQSVRKFVHAHENTLVPLVDRISVEEVVERDRASPRLKKISTCQVWKPRDCFEIEIKYEKIYFNQNIGDTFDSLMAQKLVTLLNCLQNKQEKITANSHLGSDEILICLRLEYEYENDSPEPLVLDYLVNLVREMDAFSHYRNISPLLPYTTLSNNIIYRKFQDEKLIYGPLPNDSEERNICKWALKLDGLRGKGLITRGFITIFVDDMQLFSGRLPWMFSVNNVVAFQCELMNDSIVYITDLMHVFKYTYNNKTQYECSLDGYDIDPLSAIECLNYLNATTNSEGLRLCENSSMIGNENNKILMIKFQKFLDPPMSVNGYSTLATDGFVVLDCNMRYVKYKYSRTLELEYDAKEKSFCDLYGPVENYRIVNENGVLLEHKKIYEVIADTRNNVVTVIKFRPDRLVPQLLV</sequence>
<name>C3TWY5_9ABAC</name>
<organism evidence="1 2">
    <name type="scientific">Euproctis pseudoconspersa nucleopolyhedrovirus</name>
    <dbReference type="NCBI Taxonomy" id="307467"/>
    <lineage>
        <taxon>Viruses</taxon>
        <taxon>Viruses incertae sedis</taxon>
        <taxon>Naldaviricetes</taxon>
        <taxon>Lefavirales</taxon>
        <taxon>Baculoviridae</taxon>
        <taxon>Alphabaculovirus</taxon>
        <taxon>Alphabaculovirus eupseudoconspersae</taxon>
    </lineage>
</organism>
<reference evidence="1 2" key="1">
    <citation type="journal article" date="2009" name="Virus Genes">
        <title>Morphology and genome of Euproctis pseudoconspersa nucleopolyhedrovirus.</title>
        <authorList>
            <person name="Tang X.D."/>
            <person name="Xiao Q."/>
            <person name="Ma X.C."/>
            <person name="Zhu Z.R."/>
            <person name="Zhang C.X."/>
        </authorList>
    </citation>
    <scope>NUCLEOTIDE SEQUENCE [LARGE SCALE GENOMIC DNA]</scope>
    <source>
        <strain evidence="1 2">Hangzhou</strain>
    </source>
</reference>
<dbReference type="KEGG" id="vg:7804632"/>
<keyword evidence="2" id="KW-1185">Reference proteome</keyword>
<dbReference type="GO" id="GO:0006355">
    <property type="term" value="P:regulation of DNA-templated transcription"/>
    <property type="evidence" value="ECO:0007669"/>
    <property type="project" value="InterPro"/>
</dbReference>
<proteinExistence type="predicted"/>
<dbReference type="GeneID" id="7804632"/>